<dbReference type="InterPro" id="IPR052925">
    <property type="entry name" value="Phage_Integrase-like_Recomb"/>
</dbReference>
<protein>
    <submittedName>
        <fullName evidence="2">Uncharacterized protein</fullName>
    </submittedName>
</protein>
<reference evidence="2" key="1">
    <citation type="journal article" date="2023" name="DNA Res.">
        <title>Chromosome-level genome assembly of Phrynocephalus forsythii using third-generation DNA sequencing and Hi-C analysis.</title>
        <authorList>
            <person name="Qi Y."/>
            <person name="Zhao W."/>
            <person name="Zhao Y."/>
            <person name="Niu C."/>
            <person name="Cao S."/>
            <person name="Zhang Y."/>
        </authorList>
    </citation>
    <scope>NUCLEOTIDE SEQUENCE</scope>
    <source>
        <tissue evidence="2">Muscle</tissue>
    </source>
</reference>
<dbReference type="Proteomes" id="UP001142489">
    <property type="component" value="Unassembled WGS sequence"/>
</dbReference>
<dbReference type="AlphaFoldDB" id="A0A9Q0Y214"/>
<dbReference type="EMBL" id="JAPFRF010000003">
    <property type="protein sequence ID" value="KAJ7338448.1"/>
    <property type="molecule type" value="Genomic_DNA"/>
</dbReference>
<dbReference type="PANTHER" id="PTHR34605:SF3">
    <property type="entry name" value="P CELL-TYPE AGGLUTINATION PROTEIN MAP4-LIKE-RELATED"/>
    <property type="match status" value="1"/>
</dbReference>
<proteinExistence type="predicted"/>
<gene>
    <name evidence="2" type="ORF">JRQ81_012280</name>
</gene>
<organism evidence="2 3">
    <name type="scientific">Phrynocephalus forsythii</name>
    <dbReference type="NCBI Taxonomy" id="171643"/>
    <lineage>
        <taxon>Eukaryota</taxon>
        <taxon>Metazoa</taxon>
        <taxon>Chordata</taxon>
        <taxon>Craniata</taxon>
        <taxon>Vertebrata</taxon>
        <taxon>Euteleostomi</taxon>
        <taxon>Lepidosauria</taxon>
        <taxon>Squamata</taxon>
        <taxon>Bifurcata</taxon>
        <taxon>Unidentata</taxon>
        <taxon>Episquamata</taxon>
        <taxon>Toxicofera</taxon>
        <taxon>Iguania</taxon>
        <taxon>Acrodonta</taxon>
        <taxon>Agamidae</taxon>
        <taxon>Agaminae</taxon>
        <taxon>Phrynocephalus</taxon>
    </lineage>
</organism>
<dbReference type="SUPFAM" id="SSF56349">
    <property type="entry name" value="DNA breaking-rejoining enzymes"/>
    <property type="match status" value="1"/>
</dbReference>
<dbReference type="GO" id="GO:0003677">
    <property type="term" value="F:DNA binding"/>
    <property type="evidence" value="ECO:0007669"/>
    <property type="project" value="InterPro"/>
</dbReference>
<dbReference type="Gene3D" id="1.10.443.10">
    <property type="entry name" value="Intergrase catalytic core"/>
    <property type="match status" value="1"/>
</dbReference>
<sequence length="174" mass="18700">MVEGYGRERGPQQDSRSPLIPEVLSRMMGQLPGICADSYELALFRATSAVVFFTALRVGELVASGKGDKSGTVLQVSDVTIMSNNLKLWIRKSKMDQVGRGEDVVLGVTAEALERLGVKGIRFAMHPFRIGAASTAAALGYSPEDIKRSVGGGPSTIEHIFACYPFCDCSRQDG</sequence>
<dbReference type="InterPro" id="IPR013762">
    <property type="entry name" value="Integrase-like_cat_sf"/>
</dbReference>
<comment type="caution">
    <text evidence="2">The sequence shown here is derived from an EMBL/GenBank/DDBJ whole genome shotgun (WGS) entry which is preliminary data.</text>
</comment>
<dbReference type="PANTHER" id="PTHR34605">
    <property type="entry name" value="PHAGE_INTEGRASE DOMAIN-CONTAINING PROTEIN"/>
    <property type="match status" value="1"/>
</dbReference>
<accession>A0A9Q0Y214</accession>
<dbReference type="OrthoDB" id="9863428at2759"/>
<evidence type="ECO:0000313" key="3">
    <source>
        <dbReference type="Proteomes" id="UP001142489"/>
    </source>
</evidence>
<evidence type="ECO:0000256" key="1">
    <source>
        <dbReference type="ARBA" id="ARBA00023172"/>
    </source>
</evidence>
<evidence type="ECO:0000313" key="2">
    <source>
        <dbReference type="EMBL" id="KAJ7338448.1"/>
    </source>
</evidence>
<dbReference type="InterPro" id="IPR011010">
    <property type="entry name" value="DNA_brk_join_enz"/>
</dbReference>
<name>A0A9Q0Y214_9SAUR</name>
<keyword evidence="1" id="KW-0233">DNA recombination</keyword>
<keyword evidence="3" id="KW-1185">Reference proteome</keyword>
<dbReference type="GO" id="GO:0006310">
    <property type="term" value="P:DNA recombination"/>
    <property type="evidence" value="ECO:0007669"/>
    <property type="project" value="UniProtKB-KW"/>
</dbReference>
<dbReference type="GO" id="GO:0015074">
    <property type="term" value="P:DNA integration"/>
    <property type="evidence" value="ECO:0007669"/>
    <property type="project" value="InterPro"/>
</dbReference>